<evidence type="ECO:0000256" key="3">
    <source>
        <dbReference type="ARBA" id="ARBA00023163"/>
    </source>
</evidence>
<dbReference type="PANTHER" id="PTHR30146">
    <property type="entry name" value="LACI-RELATED TRANSCRIPTIONAL REPRESSOR"/>
    <property type="match status" value="1"/>
</dbReference>
<dbReference type="GO" id="GO:0003700">
    <property type="term" value="F:DNA-binding transcription factor activity"/>
    <property type="evidence" value="ECO:0007669"/>
    <property type="project" value="TreeGrafter"/>
</dbReference>
<proteinExistence type="predicted"/>
<dbReference type="CDD" id="cd06267">
    <property type="entry name" value="PBP1_LacI_sugar_binding-like"/>
    <property type="match status" value="1"/>
</dbReference>
<evidence type="ECO:0000313" key="6">
    <source>
        <dbReference type="Proteomes" id="UP000514720"/>
    </source>
</evidence>
<dbReference type="Gene3D" id="1.10.260.40">
    <property type="entry name" value="lambda repressor-like DNA-binding domains"/>
    <property type="match status" value="1"/>
</dbReference>
<dbReference type="PROSITE" id="PS50932">
    <property type="entry name" value="HTH_LACI_2"/>
    <property type="match status" value="1"/>
</dbReference>
<organism evidence="5 6">
    <name type="scientific">Candidatus Xianfuyuplasma coldseepsis</name>
    <dbReference type="NCBI Taxonomy" id="2782163"/>
    <lineage>
        <taxon>Bacteria</taxon>
        <taxon>Bacillati</taxon>
        <taxon>Mycoplasmatota</taxon>
        <taxon>Mollicutes</taxon>
        <taxon>Candidatus Izemoplasmatales</taxon>
        <taxon>Candidatus Izemoplasmataceae</taxon>
        <taxon>Candidatus Xianfuyuplasma</taxon>
    </lineage>
</organism>
<dbReference type="InterPro" id="IPR046335">
    <property type="entry name" value="LacI/GalR-like_sensor"/>
</dbReference>
<keyword evidence="2" id="KW-0238">DNA-binding</keyword>
<dbReference type="EMBL" id="CP048914">
    <property type="protein sequence ID" value="QMS84442.1"/>
    <property type="molecule type" value="Genomic_DNA"/>
</dbReference>
<dbReference type="SUPFAM" id="SSF53822">
    <property type="entry name" value="Periplasmic binding protein-like I"/>
    <property type="match status" value="1"/>
</dbReference>
<evidence type="ECO:0000313" key="5">
    <source>
        <dbReference type="EMBL" id="QMS84442.1"/>
    </source>
</evidence>
<keyword evidence="6" id="KW-1185">Reference proteome</keyword>
<dbReference type="PANTHER" id="PTHR30146:SF109">
    <property type="entry name" value="HTH-TYPE TRANSCRIPTIONAL REGULATOR GALS"/>
    <property type="match status" value="1"/>
</dbReference>
<evidence type="ECO:0000259" key="4">
    <source>
        <dbReference type="PROSITE" id="PS50932"/>
    </source>
</evidence>
<keyword evidence="1" id="KW-0805">Transcription regulation</keyword>
<dbReference type="Pfam" id="PF00356">
    <property type="entry name" value="LacI"/>
    <property type="match status" value="1"/>
</dbReference>
<dbReference type="SUPFAM" id="SSF47413">
    <property type="entry name" value="lambda repressor-like DNA-binding domains"/>
    <property type="match status" value="1"/>
</dbReference>
<dbReference type="AlphaFoldDB" id="A0A7L7KQ95"/>
<dbReference type="InterPro" id="IPR010982">
    <property type="entry name" value="Lambda_DNA-bd_dom_sf"/>
</dbReference>
<evidence type="ECO:0000256" key="2">
    <source>
        <dbReference type="ARBA" id="ARBA00023125"/>
    </source>
</evidence>
<keyword evidence="3" id="KW-0804">Transcription</keyword>
<dbReference type="CDD" id="cd01392">
    <property type="entry name" value="HTH_LacI"/>
    <property type="match status" value="1"/>
</dbReference>
<dbReference type="GO" id="GO:0000976">
    <property type="term" value="F:transcription cis-regulatory region binding"/>
    <property type="evidence" value="ECO:0007669"/>
    <property type="project" value="TreeGrafter"/>
</dbReference>
<reference evidence="5 6" key="1">
    <citation type="submission" date="2020-02" db="EMBL/GenBank/DDBJ databases">
        <authorList>
            <person name="Zheng R.K."/>
            <person name="Sun C.M."/>
        </authorList>
    </citation>
    <scope>NUCLEOTIDE SEQUENCE [LARGE SCALE GENOMIC DNA]</scope>
    <source>
        <strain evidence="6">zrk13</strain>
    </source>
</reference>
<accession>A0A7L7KQ95</accession>
<dbReference type="KEGG" id="xcl:G4Z02_01345"/>
<dbReference type="Proteomes" id="UP000514720">
    <property type="component" value="Chromosome"/>
</dbReference>
<name>A0A7L7KQ95_9MOLU</name>
<dbReference type="Pfam" id="PF13377">
    <property type="entry name" value="Peripla_BP_3"/>
    <property type="match status" value="1"/>
</dbReference>
<dbReference type="Gene3D" id="3.40.50.2300">
    <property type="match status" value="2"/>
</dbReference>
<sequence>MVTLKDISKASGFSITTVSKALNGYTDVNDDTRESIKRIAKRLGYVPNFQARGLVMKRSWTIGIVMDEASGIGLRHPLFAEVLDSFKREVEQHGYDIMFLSLNVGDIRMTTYLEHARRKGVDGVFVIVTDYGSQAYKKLSYSEIPCVVFDHRSGNMYNFTTNNFSGIQIAFEHLYRLGHRKIAHIYGSTISLAGQERFQSFRQQVEAHNLPFNQNYVVDGDAFTFEGGYRAMGELLALEDPPTAVICASDLQALGGVRKINDAGWNCPNDISVIGFDGTQVNQYASPQLTTVKQDTIEIGKQAADYLLRVITNEIPNRPKTVTIEPVLVVGESTKSI</sequence>
<feature type="domain" description="HTH lacI-type" evidence="4">
    <location>
        <begin position="2"/>
        <end position="56"/>
    </location>
</feature>
<protein>
    <submittedName>
        <fullName evidence="5">LacI family transcriptional regulator</fullName>
    </submittedName>
</protein>
<dbReference type="InterPro" id="IPR000843">
    <property type="entry name" value="HTH_LacI"/>
</dbReference>
<dbReference type="SMART" id="SM00354">
    <property type="entry name" value="HTH_LACI"/>
    <property type="match status" value="1"/>
</dbReference>
<evidence type="ECO:0000256" key="1">
    <source>
        <dbReference type="ARBA" id="ARBA00023015"/>
    </source>
</evidence>
<dbReference type="InterPro" id="IPR028082">
    <property type="entry name" value="Peripla_BP_I"/>
</dbReference>
<dbReference type="RefSeq" id="WP_258878055.1">
    <property type="nucleotide sequence ID" value="NZ_CP048914.1"/>
</dbReference>
<gene>
    <name evidence="5" type="ORF">G4Z02_01345</name>
</gene>